<keyword evidence="3" id="KW-1185">Reference proteome</keyword>
<dbReference type="Pfam" id="PF01872">
    <property type="entry name" value="RibD_C"/>
    <property type="match status" value="1"/>
</dbReference>
<dbReference type="AlphaFoldDB" id="A0A2T0YD47"/>
<evidence type="ECO:0000259" key="1">
    <source>
        <dbReference type="Pfam" id="PF01872"/>
    </source>
</evidence>
<dbReference type="GO" id="GO:0008703">
    <property type="term" value="F:5-amino-6-(5-phosphoribosylamino)uracil reductase activity"/>
    <property type="evidence" value="ECO:0007669"/>
    <property type="project" value="InterPro"/>
</dbReference>
<organism evidence="2 3">
    <name type="scientific">Nesterenkonia sandarakina</name>
    <dbReference type="NCBI Taxonomy" id="272918"/>
    <lineage>
        <taxon>Bacteria</taxon>
        <taxon>Bacillati</taxon>
        <taxon>Actinomycetota</taxon>
        <taxon>Actinomycetes</taxon>
        <taxon>Micrococcales</taxon>
        <taxon>Micrococcaceae</taxon>
        <taxon>Nesterenkonia</taxon>
    </lineage>
</organism>
<dbReference type="Gene3D" id="3.40.430.10">
    <property type="entry name" value="Dihydrofolate Reductase, subunit A"/>
    <property type="match status" value="1"/>
</dbReference>
<dbReference type="InterPro" id="IPR024072">
    <property type="entry name" value="DHFR-like_dom_sf"/>
</dbReference>
<dbReference type="EMBL" id="PVTY01000019">
    <property type="protein sequence ID" value="PRZ12727.1"/>
    <property type="molecule type" value="Genomic_DNA"/>
</dbReference>
<gene>
    <name evidence="2" type="ORF">BCL67_11923</name>
</gene>
<accession>A0A2T0YD47</accession>
<dbReference type="RefSeq" id="WP_106123906.1">
    <property type="nucleotide sequence ID" value="NZ_PVTY01000019.1"/>
</dbReference>
<protein>
    <submittedName>
        <fullName evidence="2">RibD domain-containing protein</fullName>
    </submittedName>
</protein>
<evidence type="ECO:0000313" key="3">
    <source>
        <dbReference type="Proteomes" id="UP000238217"/>
    </source>
</evidence>
<evidence type="ECO:0000313" key="2">
    <source>
        <dbReference type="EMBL" id="PRZ12727.1"/>
    </source>
</evidence>
<dbReference type="OrthoDB" id="7342392at2"/>
<dbReference type="InterPro" id="IPR002734">
    <property type="entry name" value="RibDG_C"/>
</dbReference>
<name>A0A2T0YD47_9MICC</name>
<reference evidence="2 3" key="1">
    <citation type="submission" date="2018-03" db="EMBL/GenBank/DDBJ databases">
        <title>Comparative analysis of microorganisms from saline springs in Andes Mountain Range, Colombia.</title>
        <authorList>
            <person name="Rubin E."/>
        </authorList>
    </citation>
    <scope>NUCLEOTIDE SEQUENCE [LARGE SCALE GENOMIC DNA]</scope>
    <source>
        <strain evidence="2 3">CG 35</strain>
    </source>
</reference>
<sequence length="213" mass="22217">MAKLVAVEYVSLDGVMQAPGRADEDTRGGFSHGGWASELLAADPEAAQASMSGQNETVALMFGHRTYVDLLGHWLDTAEPNPFTEILRQTPKFVASRSADTQLAHPNSELLLAGAADTPAGRGDDGDGGDAVPAVRELKASLDGEVVILGSGELVRSLAAEDLIDAYLLTILPIALGSGARLFGDRPTSLAVTSSFTSPTGIVVATYEPVRAR</sequence>
<proteinExistence type="predicted"/>
<feature type="domain" description="Bacterial bifunctional deaminase-reductase C-terminal" evidence="1">
    <location>
        <begin position="4"/>
        <end position="203"/>
    </location>
</feature>
<comment type="caution">
    <text evidence="2">The sequence shown here is derived from an EMBL/GenBank/DDBJ whole genome shotgun (WGS) entry which is preliminary data.</text>
</comment>
<dbReference type="Proteomes" id="UP000238217">
    <property type="component" value="Unassembled WGS sequence"/>
</dbReference>
<dbReference type="SUPFAM" id="SSF53597">
    <property type="entry name" value="Dihydrofolate reductase-like"/>
    <property type="match status" value="1"/>
</dbReference>
<dbReference type="GO" id="GO:0009231">
    <property type="term" value="P:riboflavin biosynthetic process"/>
    <property type="evidence" value="ECO:0007669"/>
    <property type="project" value="InterPro"/>
</dbReference>